<protein>
    <submittedName>
        <fullName evidence="1">Uncharacterized protein</fullName>
    </submittedName>
</protein>
<proteinExistence type="predicted"/>
<sequence>MIKTKHVKKELAEIILPVMEHIAKYGTDQYTPEVVYQHNGIEYKAVCEVNEAREVLTVTLYDYYGCYPKFEAPLGQLAHLIPENHAKRFANENPHLVTYAYRLLKKMH</sequence>
<accession>A0AAU8L0A4</accession>
<evidence type="ECO:0000313" key="1">
    <source>
        <dbReference type="EMBL" id="XCN28139.1"/>
    </source>
</evidence>
<name>A0AAU8L0A4_9CAUD</name>
<reference evidence="1" key="1">
    <citation type="submission" date="2024-06" db="EMBL/GenBank/DDBJ databases">
        <authorList>
            <person name="Gannavaram S."/>
            <person name="Nemani S."/>
            <person name="Datta M."/>
            <person name="Picchiottino A."/>
            <person name="Mereddy A."/>
            <person name="Gannavaram N."/>
            <person name="Honeycutt C."/>
            <person name="Tran D."/>
            <person name="Choi K."/>
            <person name="Srinivasan K."/>
            <person name="Johnson A."/>
        </authorList>
    </citation>
    <scope>NUCLEOTIDE SEQUENCE</scope>
</reference>
<organism evidence="1">
    <name type="scientific">Pantoea phage Survivor</name>
    <dbReference type="NCBI Taxonomy" id="3232176"/>
    <lineage>
        <taxon>Viruses</taxon>
        <taxon>Duplodnaviria</taxon>
        <taxon>Heunggongvirae</taxon>
        <taxon>Uroviricota</taxon>
        <taxon>Caudoviricetes</taxon>
    </lineage>
</organism>
<dbReference type="EMBL" id="PP885733">
    <property type="protein sequence ID" value="XCN28139.1"/>
    <property type="molecule type" value="Genomic_DNA"/>
</dbReference>